<dbReference type="AlphaFoldDB" id="A0AAD6UBM9"/>
<feature type="transmembrane region" description="Helical" evidence="1">
    <location>
        <begin position="336"/>
        <end position="357"/>
    </location>
</feature>
<gene>
    <name evidence="2" type="ORF">B0H15DRAFT_164369</name>
</gene>
<name>A0AAD6UBM9_9AGAR</name>
<accession>A0AAD6UBM9</accession>
<dbReference type="Proteomes" id="UP001222325">
    <property type="component" value="Unassembled WGS sequence"/>
</dbReference>
<protein>
    <submittedName>
        <fullName evidence="2">Uncharacterized protein</fullName>
    </submittedName>
</protein>
<evidence type="ECO:0000313" key="2">
    <source>
        <dbReference type="EMBL" id="KAJ7092873.1"/>
    </source>
</evidence>
<reference evidence="2" key="1">
    <citation type="submission" date="2023-03" db="EMBL/GenBank/DDBJ databases">
        <title>Massive genome expansion in bonnet fungi (Mycena s.s.) driven by repeated elements and novel gene families across ecological guilds.</title>
        <authorList>
            <consortium name="Lawrence Berkeley National Laboratory"/>
            <person name="Harder C.B."/>
            <person name="Miyauchi S."/>
            <person name="Viragh M."/>
            <person name="Kuo A."/>
            <person name="Thoen E."/>
            <person name="Andreopoulos B."/>
            <person name="Lu D."/>
            <person name="Skrede I."/>
            <person name="Drula E."/>
            <person name="Henrissat B."/>
            <person name="Morin E."/>
            <person name="Kohler A."/>
            <person name="Barry K."/>
            <person name="LaButti K."/>
            <person name="Morin E."/>
            <person name="Salamov A."/>
            <person name="Lipzen A."/>
            <person name="Mereny Z."/>
            <person name="Hegedus B."/>
            <person name="Baldrian P."/>
            <person name="Stursova M."/>
            <person name="Weitz H."/>
            <person name="Taylor A."/>
            <person name="Grigoriev I.V."/>
            <person name="Nagy L.G."/>
            <person name="Martin F."/>
            <person name="Kauserud H."/>
        </authorList>
    </citation>
    <scope>NUCLEOTIDE SEQUENCE</scope>
    <source>
        <strain evidence="2">CBHHK173m</strain>
    </source>
</reference>
<evidence type="ECO:0000256" key="1">
    <source>
        <dbReference type="SAM" id="Phobius"/>
    </source>
</evidence>
<keyword evidence="3" id="KW-1185">Reference proteome</keyword>
<feature type="transmembrane region" description="Helical" evidence="1">
    <location>
        <begin position="307"/>
        <end position="330"/>
    </location>
</feature>
<feature type="transmembrane region" description="Helical" evidence="1">
    <location>
        <begin position="401"/>
        <end position="427"/>
    </location>
</feature>
<keyword evidence="1" id="KW-0472">Membrane</keyword>
<proteinExistence type="predicted"/>
<keyword evidence="1" id="KW-1133">Transmembrane helix</keyword>
<organism evidence="2 3">
    <name type="scientific">Mycena belliarum</name>
    <dbReference type="NCBI Taxonomy" id="1033014"/>
    <lineage>
        <taxon>Eukaryota</taxon>
        <taxon>Fungi</taxon>
        <taxon>Dikarya</taxon>
        <taxon>Basidiomycota</taxon>
        <taxon>Agaricomycotina</taxon>
        <taxon>Agaricomycetes</taxon>
        <taxon>Agaricomycetidae</taxon>
        <taxon>Agaricales</taxon>
        <taxon>Marasmiineae</taxon>
        <taxon>Mycenaceae</taxon>
        <taxon>Mycena</taxon>
    </lineage>
</organism>
<keyword evidence="1" id="KW-0812">Transmembrane</keyword>
<dbReference type="EMBL" id="JARJCN010000017">
    <property type="protein sequence ID" value="KAJ7092873.1"/>
    <property type="molecule type" value="Genomic_DNA"/>
</dbReference>
<comment type="caution">
    <text evidence="2">The sequence shown here is derived from an EMBL/GenBank/DDBJ whole genome shotgun (WGS) entry which is preliminary data.</text>
</comment>
<evidence type="ECO:0000313" key="3">
    <source>
        <dbReference type="Proteomes" id="UP001222325"/>
    </source>
</evidence>
<sequence length="515" mass="57143">MYWTATYKSRVPFTSSDMAASSESVNDDGIPDASSTYFTPTNQGPQFPHDWDKIVHLNGSIYYFHPGLRLLTTDNVVNHLALRQLLKVYHEHIPWVEEFMRQHPSHGDAELLIAHHSDLPSITLASWNACTTYACAPDKSRVDVQSQPDFWAYVARYPTHHTHLPDSMQSMFLSTLALGANERVLDVKTTTFPFEDTQILRLTQVYLDLKASGVPVVPTLAQHIATVMCEVEKTRARYGHGTSRARLHRDVAIPAATWPVRFVDIAVGLLFCGTHTGYRTRLQRTVPQGLVFLPDFRRLMQNMMAEWADSNLVATVFVSVNVGFLAVPGITPLERALALVSSLCAMASIVTGLHHVWQHRAKTSADIEDATNYLHVLPRWWSSPPDPAAAHRSGTNLTLTACLLALPLATLQWSVLSFTAAIAAFALQSTPTPPILALLVLLGTLAGAAFVFFLRIWRPPLHREMEAGLDANVVDTATYGYADPDPHAGTPSWGARLQARIKGMGYRVRQLWARG</sequence>
<feature type="transmembrane region" description="Helical" evidence="1">
    <location>
        <begin position="433"/>
        <end position="457"/>
    </location>
</feature>